<evidence type="ECO:0000313" key="2">
    <source>
        <dbReference type="EMBL" id="RUT29916.1"/>
    </source>
</evidence>
<dbReference type="EMBL" id="RZNX01000005">
    <property type="protein sequence ID" value="RUT29916.1"/>
    <property type="molecule type" value="Genomic_DNA"/>
</dbReference>
<dbReference type="OrthoDB" id="104542at2"/>
<dbReference type="RefSeq" id="WP_127199860.1">
    <property type="nucleotide sequence ID" value="NZ_RZNX01000005.1"/>
</dbReference>
<sequence>MASFSEAYQLKEKLSKQLLKKPGIHAVGVGLHRPKSPRSGAAVIVYTDKALTANASRRPSRLTFNKNGKKIMVPVIYKPTPKIRSHALAKRSFTNRIRPVIAGYSVGTPTASGTAGLIVSGRTGRQKYIFSNNHVLNETNSSLYSATLQPGGADGGSVPKDRVGRLNRFVKLSSTKPNYIDAAISLPIRNSILSPRYALVGVLPGYVTSYRIGDKFKKVGRTTGLVSGTVDSIHTDVKISYEGYADLGTVTFKNQTVIKSSNPISLPGDSGSVWLTSKGNYAAAVNYAGSSDGRMSIAYPVQWAMQALNTKVAQPTGTGVIKKIQVPASKKQQYVRPLTPKQLKGIRVLRASKKSK</sequence>
<dbReference type="Gene3D" id="2.40.10.10">
    <property type="entry name" value="Trypsin-like serine proteases"/>
    <property type="match status" value="1"/>
</dbReference>
<gene>
    <name evidence="2" type="ORF">EJP77_13985</name>
</gene>
<accession>A0A433X733</accession>
<evidence type="ECO:0008006" key="4">
    <source>
        <dbReference type="Google" id="ProtNLM"/>
    </source>
</evidence>
<keyword evidence="1" id="KW-0378">Hydrolase</keyword>
<keyword evidence="1" id="KW-0645">Protease</keyword>
<dbReference type="InterPro" id="IPR009003">
    <property type="entry name" value="Peptidase_S1_PA"/>
</dbReference>
<comment type="caution">
    <text evidence="2">The sequence shown here is derived from an EMBL/GenBank/DDBJ whole genome shotgun (WGS) entry which is preliminary data.</text>
</comment>
<keyword evidence="1" id="KW-0720">Serine protease</keyword>
<dbReference type="InterPro" id="IPR043504">
    <property type="entry name" value="Peptidase_S1_PA_chymotrypsin"/>
</dbReference>
<keyword evidence="3" id="KW-1185">Reference proteome</keyword>
<evidence type="ECO:0000313" key="3">
    <source>
        <dbReference type="Proteomes" id="UP000272464"/>
    </source>
</evidence>
<protein>
    <recommendedName>
        <fullName evidence="4">Serine protease</fullName>
    </recommendedName>
</protein>
<dbReference type="AlphaFoldDB" id="A0A433X733"/>
<reference evidence="2 3" key="1">
    <citation type="submission" date="2018-12" db="EMBL/GenBank/DDBJ databases">
        <authorList>
            <person name="Sun L."/>
            <person name="Chen Z."/>
        </authorList>
    </citation>
    <scope>NUCLEOTIDE SEQUENCE [LARGE SCALE GENOMIC DNA]</scope>
    <source>
        <strain evidence="2 3">3-5-3</strain>
    </source>
</reference>
<evidence type="ECO:0000256" key="1">
    <source>
        <dbReference type="ARBA" id="ARBA00022825"/>
    </source>
</evidence>
<proteinExistence type="predicted"/>
<dbReference type="GO" id="GO:0008236">
    <property type="term" value="F:serine-type peptidase activity"/>
    <property type="evidence" value="ECO:0007669"/>
    <property type="project" value="UniProtKB-KW"/>
</dbReference>
<organism evidence="2 3">
    <name type="scientific">Paenibacillus zeisoli</name>
    <dbReference type="NCBI Taxonomy" id="2496267"/>
    <lineage>
        <taxon>Bacteria</taxon>
        <taxon>Bacillati</taxon>
        <taxon>Bacillota</taxon>
        <taxon>Bacilli</taxon>
        <taxon>Bacillales</taxon>
        <taxon>Paenibacillaceae</taxon>
        <taxon>Paenibacillus</taxon>
    </lineage>
</organism>
<name>A0A433X733_9BACL</name>
<dbReference type="SUPFAM" id="SSF50494">
    <property type="entry name" value="Trypsin-like serine proteases"/>
    <property type="match status" value="1"/>
</dbReference>
<dbReference type="Proteomes" id="UP000272464">
    <property type="component" value="Unassembled WGS sequence"/>
</dbReference>